<reference evidence="2 3" key="1">
    <citation type="submission" date="2023-08" db="EMBL/GenBank/DDBJ databases">
        <title>A Necator americanus chromosomal reference genome.</title>
        <authorList>
            <person name="Ilik V."/>
            <person name="Petrzelkova K.J."/>
            <person name="Pardy F."/>
            <person name="Fuh T."/>
            <person name="Niatou-Singa F.S."/>
            <person name="Gouil Q."/>
            <person name="Baker L."/>
            <person name="Ritchie M.E."/>
            <person name="Jex A.R."/>
            <person name="Gazzola D."/>
            <person name="Li H."/>
            <person name="Toshio Fujiwara R."/>
            <person name="Zhan B."/>
            <person name="Aroian R.V."/>
            <person name="Pafco B."/>
            <person name="Schwarz E.M."/>
        </authorList>
    </citation>
    <scope>NUCLEOTIDE SEQUENCE [LARGE SCALE GENOMIC DNA]</scope>
    <source>
        <strain evidence="2 3">Aroian</strain>
        <tissue evidence="2">Whole animal</tissue>
    </source>
</reference>
<evidence type="ECO:0000256" key="1">
    <source>
        <dbReference type="SAM" id="MobiDB-lite"/>
    </source>
</evidence>
<feature type="compositionally biased region" description="Basic and acidic residues" evidence="1">
    <location>
        <begin position="50"/>
        <end position="61"/>
    </location>
</feature>
<keyword evidence="3" id="KW-1185">Reference proteome</keyword>
<organism evidence="2 3">
    <name type="scientific">Necator americanus</name>
    <name type="common">Human hookworm</name>
    <dbReference type="NCBI Taxonomy" id="51031"/>
    <lineage>
        <taxon>Eukaryota</taxon>
        <taxon>Metazoa</taxon>
        <taxon>Ecdysozoa</taxon>
        <taxon>Nematoda</taxon>
        <taxon>Chromadorea</taxon>
        <taxon>Rhabditida</taxon>
        <taxon>Rhabditina</taxon>
        <taxon>Rhabditomorpha</taxon>
        <taxon>Strongyloidea</taxon>
        <taxon>Ancylostomatidae</taxon>
        <taxon>Bunostominae</taxon>
        <taxon>Necator</taxon>
    </lineage>
</organism>
<dbReference type="Proteomes" id="UP001303046">
    <property type="component" value="Unassembled WGS sequence"/>
</dbReference>
<proteinExistence type="predicted"/>
<comment type="caution">
    <text evidence="2">The sequence shown here is derived from an EMBL/GenBank/DDBJ whole genome shotgun (WGS) entry which is preliminary data.</text>
</comment>
<feature type="compositionally biased region" description="Polar residues" evidence="1">
    <location>
        <begin position="80"/>
        <end position="89"/>
    </location>
</feature>
<accession>A0ABR1CHY6</accession>
<protein>
    <submittedName>
        <fullName evidence="2">Uncharacterized protein</fullName>
    </submittedName>
</protein>
<name>A0ABR1CHY6_NECAM</name>
<evidence type="ECO:0000313" key="2">
    <source>
        <dbReference type="EMBL" id="KAK6736811.1"/>
    </source>
</evidence>
<feature type="region of interest" description="Disordered" evidence="1">
    <location>
        <begin position="50"/>
        <end position="98"/>
    </location>
</feature>
<dbReference type="EMBL" id="JAVFWL010000002">
    <property type="protein sequence ID" value="KAK6736811.1"/>
    <property type="molecule type" value="Genomic_DNA"/>
</dbReference>
<sequence length="98" mass="11383">MCAMHLAGAMHRLLEKTKEESLWKGEKEDALRQMRRAQKVELDSRKLWLHESSQRHVDKSGKLGGDPRMLSSKNSEQDTVDSWETSSHMKYQRMIAGK</sequence>
<gene>
    <name evidence="2" type="primary">Necator_chrII.g7275</name>
    <name evidence="2" type="ORF">RB195_019482</name>
</gene>
<evidence type="ECO:0000313" key="3">
    <source>
        <dbReference type="Proteomes" id="UP001303046"/>
    </source>
</evidence>